<dbReference type="PANTHER" id="PTHR24305">
    <property type="entry name" value="CYTOCHROME P450"/>
    <property type="match status" value="1"/>
</dbReference>
<comment type="cofactor">
    <cofactor evidence="1 5">
        <name>heme</name>
        <dbReference type="ChEBI" id="CHEBI:30413"/>
    </cofactor>
</comment>
<keyword evidence="2 5" id="KW-0479">Metal-binding</keyword>
<dbReference type="GeneID" id="26248110"/>
<dbReference type="PROSITE" id="PS00086">
    <property type="entry name" value="CYTOCHROME_P450"/>
    <property type="match status" value="1"/>
</dbReference>
<dbReference type="InterPro" id="IPR017972">
    <property type="entry name" value="Cyt_P450_CS"/>
</dbReference>
<keyword evidence="5 6" id="KW-0349">Heme</keyword>
<dbReference type="GO" id="GO:0020037">
    <property type="term" value="F:heme binding"/>
    <property type="evidence" value="ECO:0007669"/>
    <property type="project" value="InterPro"/>
</dbReference>
<dbReference type="GO" id="GO:0005506">
    <property type="term" value="F:iron ion binding"/>
    <property type="evidence" value="ECO:0007669"/>
    <property type="project" value="InterPro"/>
</dbReference>
<evidence type="ECO:0000313" key="7">
    <source>
        <dbReference type="EMBL" id="EUN26436.1"/>
    </source>
</evidence>
<sequence>MNTFQCTLAILSVLFLLFTFRIIYNLFFSPLARIPGPFWARITDLWHVRLIRTCSEHSALHDLHARYGPLVRIGPSKLSVTDATAFRKIYNVAAPFPKTDYYQPFRVPGPKVDIFVEKNESVHGKLRRQYSNLYSATGLRELDGNVDDSIRNFIAQIRKTEGKNIDLGKWFERLMFDCMCDMTFGQNQDYIGSCSEDEPFYALAQFLQRAHLYGMTPALFYVSKAKKFITGKFFPQANTPAGVDQTMETLFQALKDTSSTKQGPNQRNLASKLLAVQSTKGSEIFADEELAHIIDFGLKAGGTDGGALLNSIFYHLIHNRDKLDKLMQELHQHVNDRKLDIVCTSQQAAACSYLNAVIQESLRVLPSIGGILPREVPKGGAEILGHHVPVGVTIGAPAYAMHRLSEVFGPEPTSFIPERWLERGQPNMSRFSMEFGLGSRTCLGKSMLENTFLLHLAATYRRSSDLAWQLLRKVCRC</sequence>
<proteinExistence type="inferred from homology"/>
<dbReference type="PRINTS" id="PR00463">
    <property type="entry name" value="EP450I"/>
</dbReference>
<feature type="binding site" description="axial binding residue" evidence="5">
    <location>
        <position position="442"/>
    </location>
    <ligand>
        <name>heme</name>
        <dbReference type="ChEBI" id="CHEBI:30413"/>
    </ligand>
    <ligandPart>
        <name>Fe</name>
        <dbReference type="ChEBI" id="CHEBI:18248"/>
    </ligandPart>
</feature>
<keyword evidence="4 5" id="KW-0408">Iron</keyword>
<dbReference type="PANTHER" id="PTHR24305:SF235">
    <property type="entry name" value="CYTOCHROME P450 MONOOXYGENASE APDB-RELATED"/>
    <property type="match status" value="1"/>
</dbReference>
<dbReference type="InterPro" id="IPR002401">
    <property type="entry name" value="Cyt_P450_E_grp-I"/>
</dbReference>
<dbReference type="EMBL" id="KI968739">
    <property type="protein sequence ID" value="EUN26436.1"/>
    <property type="molecule type" value="Genomic_DNA"/>
</dbReference>
<dbReference type="GO" id="GO:0016705">
    <property type="term" value="F:oxidoreductase activity, acting on paired donors, with incorporation or reduction of molecular oxygen"/>
    <property type="evidence" value="ECO:0007669"/>
    <property type="project" value="InterPro"/>
</dbReference>
<evidence type="ECO:0000256" key="5">
    <source>
        <dbReference type="PIRSR" id="PIRSR602401-1"/>
    </source>
</evidence>
<protein>
    <recommendedName>
        <fullName evidence="9">Cytochrome P450</fullName>
    </recommendedName>
</protein>
<dbReference type="InterPro" id="IPR050121">
    <property type="entry name" value="Cytochrome_P450_monoxygenase"/>
</dbReference>
<evidence type="ECO:0000256" key="6">
    <source>
        <dbReference type="RuleBase" id="RU000461"/>
    </source>
</evidence>
<reference evidence="7 8" key="1">
    <citation type="journal article" date="2013" name="PLoS Genet.">
        <title>Comparative genome structure, secondary metabolite, and effector coding capacity across Cochliobolus pathogens.</title>
        <authorList>
            <person name="Condon B.J."/>
            <person name="Leng Y."/>
            <person name="Wu D."/>
            <person name="Bushley K.E."/>
            <person name="Ohm R.A."/>
            <person name="Otillar R."/>
            <person name="Martin J."/>
            <person name="Schackwitz W."/>
            <person name="Grimwood J."/>
            <person name="MohdZainudin N."/>
            <person name="Xue C."/>
            <person name="Wang R."/>
            <person name="Manning V.A."/>
            <person name="Dhillon B."/>
            <person name="Tu Z.J."/>
            <person name="Steffenson B.J."/>
            <person name="Salamov A."/>
            <person name="Sun H."/>
            <person name="Lowry S."/>
            <person name="LaButti K."/>
            <person name="Han J."/>
            <person name="Copeland A."/>
            <person name="Lindquist E."/>
            <person name="Barry K."/>
            <person name="Schmutz J."/>
            <person name="Baker S.E."/>
            <person name="Ciuffetti L.M."/>
            <person name="Grigoriev I.V."/>
            <person name="Zhong S."/>
            <person name="Turgeon B.G."/>
        </authorList>
    </citation>
    <scope>NUCLEOTIDE SEQUENCE [LARGE SCALE GENOMIC DNA]</scope>
    <source>
        <strain evidence="7 8">FI3</strain>
    </source>
</reference>
<keyword evidence="6" id="KW-0503">Monooxygenase</keyword>
<keyword evidence="8" id="KW-1185">Reference proteome</keyword>
<comment type="similarity">
    <text evidence="6">Belongs to the cytochrome P450 family.</text>
</comment>
<dbReference type="InterPro" id="IPR036396">
    <property type="entry name" value="Cyt_P450_sf"/>
</dbReference>
<evidence type="ECO:0000256" key="4">
    <source>
        <dbReference type="ARBA" id="ARBA00023004"/>
    </source>
</evidence>
<evidence type="ECO:0000256" key="3">
    <source>
        <dbReference type="ARBA" id="ARBA00023002"/>
    </source>
</evidence>
<evidence type="ECO:0000256" key="1">
    <source>
        <dbReference type="ARBA" id="ARBA00001971"/>
    </source>
</evidence>
<keyword evidence="3 6" id="KW-0560">Oxidoreductase</keyword>
<gene>
    <name evidence="7" type="ORF">COCVIDRAFT_100828</name>
</gene>
<evidence type="ECO:0000256" key="2">
    <source>
        <dbReference type="ARBA" id="ARBA00022723"/>
    </source>
</evidence>
<dbReference type="HOGENOM" id="CLU_001570_14_0_1"/>
<dbReference type="InterPro" id="IPR001128">
    <property type="entry name" value="Cyt_P450"/>
</dbReference>
<name>W7EDY8_BIPV3</name>
<dbReference type="SUPFAM" id="SSF48264">
    <property type="entry name" value="Cytochrome P450"/>
    <property type="match status" value="1"/>
</dbReference>
<dbReference type="AlphaFoldDB" id="W7EDY8"/>
<dbReference type="RefSeq" id="XP_014556026.1">
    <property type="nucleotide sequence ID" value="XM_014700540.1"/>
</dbReference>
<dbReference type="Gene3D" id="1.10.630.10">
    <property type="entry name" value="Cytochrome P450"/>
    <property type="match status" value="1"/>
</dbReference>
<dbReference type="Proteomes" id="UP000054337">
    <property type="component" value="Unassembled WGS sequence"/>
</dbReference>
<evidence type="ECO:0000313" key="8">
    <source>
        <dbReference type="Proteomes" id="UP000054337"/>
    </source>
</evidence>
<evidence type="ECO:0008006" key="9">
    <source>
        <dbReference type="Google" id="ProtNLM"/>
    </source>
</evidence>
<dbReference type="GO" id="GO:0004497">
    <property type="term" value="F:monooxygenase activity"/>
    <property type="evidence" value="ECO:0007669"/>
    <property type="project" value="UniProtKB-KW"/>
</dbReference>
<organism evidence="7 8">
    <name type="scientific">Bipolaris victoriae (strain FI3)</name>
    <name type="common">Victoria blight of oats agent</name>
    <name type="synonym">Cochliobolus victoriae</name>
    <dbReference type="NCBI Taxonomy" id="930091"/>
    <lineage>
        <taxon>Eukaryota</taxon>
        <taxon>Fungi</taxon>
        <taxon>Dikarya</taxon>
        <taxon>Ascomycota</taxon>
        <taxon>Pezizomycotina</taxon>
        <taxon>Dothideomycetes</taxon>
        <taxon>Pleosporomycetidae</taxon>
        <taxon>Pleosporales</taxon>
        <taxon>Pleosporineae</taxon>
        <taxon>Pleosporaceae</taxon>
        <taxon>Bipolaris</taxon>
    </lineage>
</organism>
<dbReference type="GO" id="GO:0044550">
    <property type="term" value="P:secondary metabolite biosynthetic process"/>
    <property type="evidence" value="ECO:0007669"/>
    <property type="project" value="UniProtKB-ARBA"/>
</dbReference>
<dbReference type="Pfam" id="PF00067">
    <property type="entry name" value="p450"/>
    <property type="match status" value="1"/>
</dbReference>
<accession>W7EDY8</accession>